<sequence length="148" mass="16988">MNNIKKLINKEIILYVIFGVLTTIVNLIAYYLFSNIININYLISNAIAWIISVVFAYITNKFFVFNSSYINKDVIIEEFIKFMNCRLISGLSEVVLLFLFVDLLLMNDIVAKLIIGVLVALINFIFSKVFIFKGVDELRSEVNKAISK</sequence>
<evidence type="ECO:0000256" key="5">
    <source>
        <dbReference type="ARBA" id="ARBA00023136"/>
    </source>
</evidence>
<dbReference type="PANTHER" id="PTHR38459:SF5">
    <property type="entry name" value="CELL WALL TEICHOIC ACID GLYCOSYLATION PROTEIN GTCA"/>
    <property type="match status" value="1"/>
</dbReference>
<dbReference type="GO" id="GO:0000271">
    <property type="term" value="P:polysaccharide biosynthetic process"/>
    <property type="evidence" value="ECO:0007669"/>
    <property type="project" value="InterPro"/>
</dbReference>
<accession>A0A174G9U1</accession>
<dbReference type="RefSeq" id="WP_042401382.1">
    <property type="nucleotide sequence ID" value="NZ_CYZV01000031.1"/>
</dbReference>
<dbReference type="AlphaFoldDB" id="A0A174G9U1"/>
<keyword evidence="5 6" id="KW-0472">Membrane</keyword>
<dbReference type="GeneID" id="83012971"/>
<feature type="transmembrane region" description="Helical" evidence="6">
    <location>
        <begin position="113"/>
        <end position="131"/>
    </location>
</feature>
<organism evidence="8 9">
    <name type="scientific">Clostridium disporicum</name>
    <dbReference type="NCBI Taxonomy" id="84024"/>
    <lineage>
        <taxon>Bacteria</taxon>
        <taxon>Bacillati</taxon>
        <taxon>Bacillota</taxon>
        <taxon>Clostridia</taxon>
        <taxon>Eubacteriales</taxon>
        <taxon>Clostridiaceae</taxon>
        <taxon>Clostridium</taxon>
    </lineage>
</organism>
<feature type="transmembrane region" description="Helical" evidence="6">
    <location>
        <begin position="39"/>
        <end position="58"/>
    </location>
</feature>
<evidence type="ECO:0000259" key="7">
    <source>
        <dbReference type="Pfam" id="PF04138"/>
    </source>
</evidence>
<name>A0A174G9U1_9CLOT</name>
<dbReference type="InterPro" id="IPR051401">
    <property type="entry name" value="GtrA_CellWall_Glycosyl"/>
</dbReference>
<feature type="transmembrane region" description="Helical" evidence="6">
    <location>
        <begin position="79"/>
        <end position="101"/>
    </location>
</feature>
<dbReference type="Proteomes" id="UP000095558">
    <property type="component" value="Unassembled WGS sequence"/>
</dbReference>
<dbReference type="InterPro" id="IPR007267">
    <property type="entry name" value="GtrA_DPMS_TM"/>
</dbReference>
<evidence type="ECO:0000313" key="9">
    <source>
        <dbReference type="Proteomes" id="UP000095558"/>
    </source>
</evidence>
<proteinExistence type="inferred from homology"/>
<feature type="domain" description="GtrA/DPMS transmembrane" evidence="7">
    <location>
        <begin position="15"/>
        <end position="132"/>
    </location>
</feature>
<evidence type="ECO:0000256" key="1">
    <source>
        <dbReference type="ARBA" id="ARBA00004141"/>
    </source>
</evidence>
<evidence type="ECO:0000313" key="8">
    <source>
        <dbReference type="EMBL" id="CUO57215.1"/>
    </source>
</evidence>
<evidence type="ECO:0000256" key="3">
    <source>
        <dbReference type="ARBA" id="ARBA00022692"/>
    </source>
</evidence>
<gene>
    <name evidence="8" type="ORF">ERS852470_02732</name>
</gene>
<dbReference type="EMBL" id="CYZV01000031">
    <property type="protein sequence ID" value="CUO57215.1"/>
    <property type="molecule type" value="Genomic_DNA"/>
</dbReference>
<dbReference type="OrthoDB" id="361483at2"/>
<evidence type="ECO:0000256" key="6">
    <source>
        <dbReference type="SAM" id="Phobius"/>
    </source>
</evidence>
<protein>
    <submittedName>
        <fullName evidence="8">Cell wall teichoic acid glycosylation protein</fullName>
    </submittedName>
</protein>
<evidence type="ECO:0000256" key="4">
    <source>
        <dbReference type="ARBA" id="ARBA00022989"/>
    </source>
</evidence>
<comment type="subcellular location">
    <subcellularLocation>
        <location evidence="1">Membrane</location>
        <topology evidence="1">Multi-pass membrane protein</topology>
    </subcellularLocation>
</comment>
<evidence type="ECO:0000256" key="2">
    <source>
        <dbReference type="ARBA" id="ARBA00009399"/>
    </source>
</evidence>
<dbReference type="PANTHER" id="PTHR38459">
    <property type="entry name" value="PROPHAGE BACTOPRENOL-LINKED GLUCOSE TRANSLOCASE HOMOLOG"/>
    <property type="match status" value="1"/>
</dbReference>
<dbReference type="Pfam" id="PF04138">
    <property type="entry name" value="GtrA_DPMS_TM"/>
    <property type="match status" value="1"/>
</dbReference>
<comment type="similarity">
    <text evidence="2">Belongs to the GtrA family.</text>
</comment>
<reference evidence="8 9" key="1">
    <citation type="submission" date="2015-09" db="EMBL/GenBank/DDBJ databases">
        <authorList>
            <consortium name="Pathogen Informatics"/>
        </authorList>
    </citation>
    <scope>NUCLEOTIDE SEQUENCE [LARGE SCALE GENOMIC DNA]</scope>
    <source>
        <strain evidence="8 9">2789STDY5834855</strain>
    </source>
</reference>
<dbReference type="GO" id="GO:0005886">
    <property type="term" value="C:plasma membrane"/>
    <property type="evidence" value="ECO:0007669"/>
    <property type="project" value="TreeGrafter"/>
</dbReference>
<keyword evidence="3 6" id="KW-0812">Transmembrane</keyword>
<keyword evidence="4 6" id="KW-1133">Transmembrane helix</keyword>
<feature type="transmembrane region" description="Helical" evidence="6">
    <location>
        <begin position="12"/>
        <end position="33"/>
    </location>
</feature>